<sequence length="565" mass="61650">MLSFVRTSRPQRMTIFFVRKRLRGGLLIVGLHCVYVAVVGCSRCPASFVEILLLIRGGIVTPPPSTACNMSSPFSSSSEYNSALDTTLNSTLDSSKLDNSDNDTEDVSLLTSDWNDTLRARQSKNVKDSTRQLLDSLRNNNLNQQSQTAGSGSIGDASSNNNTSNALNSTASTLSLDLSASDTANNVTLSFVSSSEEEDTEPTGVKPRPSPADVSINMSQSSETSDTVTTAGGERDSRDTTANVSLIPIESTATTSGGDPLIPVYGSLEEFDRHLPETVTVLTTPDGAKVYLVGTAHFSESSQRDVSLVMRNVQPNVVMLELCPSRVHILRHDEQTLLEEAKNMNLAKMRTIIQTNGSINGLFYILLLSMNAKFTKKLGMAPGGEFRCAVREAQRIPNCIIQLGDRQIKVTLQRALRGLSVWQTLKLIPKLLFMDDITPEEVEQCKKKDLLEEIMLEMAEEFPAFGRVFIEERDLYLCHSLQMAAMPIQHADGTLEPVRVVAVVGIGHAAGIAKHWGKVSAESIHAIAHIPPASLGHRVLKYSVKYGMLGLAAYGIFRFARARFA</sequence>
<dbReference type="CDD" id="cd14726">
    <property type="entry name" value="TraB_PrgY-like"/>
    <property type="match status" value="1"/>
</dbReference>
<dbReference type="InterPro" id="IPR002816">
    <property type="entry name" value="TraB/PrgY/GumN_fam"/>
</dbReference>
<feature type="compositionally biased region" description="Low complexity" evidence="1">
    <location>
        <begin position="156"/>
        <end position="166"/>
    </location>
</feature>
<feature type="region of interest" description="Disordered" evidence="1">
    <location>
        <begin position="191"/>
        <end position="241"/>
    </location>
</feature>
<reference evidence="4" key="4">
    <citation type="submission" date="2015-06" db="UniProtKB">
        <authorList>
            <consortium name="EnsemblMetazoa"/>
        </authorList>
    </citation>
    <scope>IDENTIFICATION</scope>
</reference>
<dbReference type="VEuPathDB" id="VectorBase:ADAC010580"/>
<reference evidence="3" key="3">
    <citation type="journal article" date="2013" name="Nucleic Acids Res.">
        <title>The genome of Anopheles darlingi, the main neotropical malaria vector.</title>
        <authorList>
            <person name="Marinotti O."/>
            <person name="Cerqueira G.C."/>
            <person name="de Almeida L.G."/>
            <person name="Ferro M.I."/>
            <person name="Loreto E.L."/>
            <person name="Zaha A."/>
            <person name="Teixeira S.M."/>
            <person name="Wespiser A.R."/>
            <person name="Almeida E Silva A."/>
            <person name="Schlindwein A.D."/>
            <person name="Pacheco A.C."/>
            <person name="Silva A.L."/>
            <person name="Graveley B.R."/>
            <person name="Walenz B.P."/>
            <person name="Lima Bde A."/>
            <person name="Ribeiro C.A."/>
            <person name="Nunes-Silva C.G."/>
            <person name="de Carvalho C.R."/>
            <person name="Soares C.M."/>
            <person name="de Menezes C.B."/>
            <person name="Matiolli C."/>
            <person name="Caffrey D."/>
            <person name="Araujo D.A."/>
            <person name="de Oliveira D.M."/>
            <person name="Golenbock D."/>
            <person name="Grisard E.C."/>
            <person name="Fantinatti-Garboggini F."/>
            <person name="de Carvalho F.M."/>
            <person name="Barcellos F.G."/>
            <person name="Prosdocimi F."/>
            <person name="May G."/>
            <person name="Azevedo Junior G.M."/>
            <person name="Guimaraes G.M."/>
            <person name="Goldman G.H."/>
            <person name="Padilha I.Q."/>
            <person name="Batista Jda S."/>
            <person name="Ferro J.A."/>
            <person name="Ribeiro J.M."/>
            <person name="Fietto J.L."/>
            <person name="Dabbas K.M."/>
            <person name="Cerdeira L."/>
            <person name="Agnez-Lima L.F."/>
            <person name="Brocchi M."/>
            <person name="de Carvalho M.O."/>
            <person name="Teixeira Mde M."/>
            <person name="Diniz Maia Mde M."/>
            <person name="Goldman M.H."/>
            <person name="Cruz Schneider M.P."/>
            <person name="Felipe M.S."/>
            <person name="Hungria M."/>
            <person name="Nicolas M.F."/>
            <person name="Pereira M."/>
            <person name="Montes M.A."/>
            <person name="Cantao M.E."/>
            <person name="Vincentz M."/>
            <person name="Rafael M.S."/>
            <person name="Silverman N."/>
            <person name="Stoco P.H."/>
            <person name="Souza R.C."/>
            <person name="Vicentini R."/>
            <person name="Gazzinelli R.T."/>
            <person name="Neves Rde O."/>
            <person name="Silva R."/>
            <person name="Astolfi-Filho S."/>
            <person name="Maciel T.E."/>
            <person name="Urmenyi T.P."/>
            <person name="Tadei W.P."/>
            <person name="Camargo E.P."/>
            <person name="de Vasconcelos A.T."/>
        </authorList>
    </citation>
    <scope>NUCLEOTIDE SEQUENCE</scope>
</reference>
<feature type="compositionally biased region" description="Polar residues" evidence="1">
    <location>
        <begin position="216"/>
        <end position="230"/>
    </location>
</feature>
<feature type="compositionally biased region" description="Low complexity" evidence="1">
    <location>
        <begin position="137"/>
        <end position="147"/>
    </location>
</feature>
<dbReference type="EMBL" id="ADMH02002202">
    <property type="protein sequence ID" value="ETN57840.1"/>
    <property type="molecule type" value="Genomic_DNA"/>
</dbReference>
<protein>
    <submittedName>
        <fullName evidence="3">TraB</fullName>
    </submittedName>
</protein>
<feature type="region of interest" description="Disordered" evidence="1">
    <location>
        <begin position="137"/>
        <end position="166"/>
    </location>
</feature>
<name>W5J4Q0_ANODA</name>
<dbReference type="HOGENOM" id="CLU_034593_1_1_1"/>
<evidence type="ECO:0000313" key="3">
    <source>
        <dbReference type="EMBL" id="ETN57840.1"/>
    </source>
</evidence>
<dbReference type="STRING" id="43151.W5J4Q0"/>
<dbReference type="AlphaFoldDB" id="W5J4Q0"/>
<dbReference type="OMA" id="CAVKEAQ"/>
<keyword evidence="2" id="KW-0472">Membrane</keyword>
<dbReference type="PANTHER" id="PTHR21530:SF7">
    <property type="entry name" value="TRAB DOMAIN-CONTAINING PROTEIN"/>
    <property type="match status" value="1"/>
</dbReference>
<keyword evidence="2" id="KW-0812">Transmembrane</keyword>
<dbReference type="Proteomes" id="UP000000673">
    <property type="component" value="Unassembled WGS sequence"/>
</dbReference>
<organism evidence="3">
    <name type="scientific">Anopheles darlingi</name>
    <name type="common">Mosquito</name>
    <dbReference type="NCBI Taxonomy" id="43151"/>
    <lineage>
        <taxon>Eukaryota</taxon>
        <taxon>Metazoa</taxon>
        <taxon>Ecdysozoa</taxon>
        <taxon>Arthropoda</taxon>
        <taxon>Hexapoda</taxon>
        <taxon>Insecta</taxon>
        <taxon>Pterygota</taxon>
        <taxon>Neoptera</taxon>
        <taxon>Endopterygota</taxon>
        <taxon>Diptera</taxon>
        <taxon>Nematocera</taxon>
        <taxon>Culicoidea</taxon>
        <taxon>Culicidae</taxon>
        <taxon>Anophelinae</taxon>
        <taxon>Anopheles</taxon>
    </lineage>
</organism>
<feature type="transmembrane region" description="Helical" evidence="2">
    <location>
        <begin position="21"/>
        <end position="40"/>
    </location>
</feature>
<evidence type="ECO:0000313" key="5">
    <source>
        <dbReference type="Proteomes" id="UP000000673"/>
    </source>
</evidence>
<evidence type="ECO:0000256" key="1">
    <source>
        <dbReference type="SAM" id="MobiDB-lite"/>
    </source>
</evidence>
<reference evidence="3 5" key="1">
    <citation type="journal article" date="2010" name="BMC Genomics">
        <title>Combination of measures distinguishes pre-miRNAs from other stem-loops in the genome of the newly sequenced Anopheles darlingi.</title>
        <authorList>
            <person name="Mendes N.D."/>
            <person name="Freitas A.T."/>
            <person name="Vasconcelos A.T."/>
            <person name="Sagot M.F."/>
        </authorList>
    </citation>
    <scope>NUCLEOTIDE SEQUENCE</scope>
</reference>
<evidence type="ECO:0000256" key="2">
    <source>
        <dbReference type="SAM" id="Phobius"/>
    </source>
</evidence>
<dbReference type="Pfam" id="PF01963">
    <property type="entry name" value="TraB_PrgY_gumN"/>
    <property type="match status" value="1"/>
</dbReference>
<dbReference type="EnsemblMetazoa" id="ADAC010580-RA">
    <property type="protein sequence ID" value="ADAC010580-PA"/>
    <property type="gene ID" value="ADAC010580"/>
</dbReference>
<dbReference type="PANTHER" id="PTHR21530">
    <property type="entry name" value="PHEROMONE SHUTDOWN PROTEIN"/>
    <property type="match status" value="1"/>
</dbReference>
<evidence type="ECO:0000313" key="4">
    <source>
        <dbReference type="EnsemblMetazoa" id="ADAC010580-PA"/>
    </source>
</evidence>
<reference evidence="3" key="2">
    <citation type="submission" date="2010-05" db="EMBL/GenBank/DDBJ databases">
        <authorList>
            <person name="Almeida L.G."/>
            <person name="Nicolas M.F."/>
            <person name="Souza R.C."/>
            <person name="Vasconcelos A.T.R."/>
        </authorList>
    </citation>
    <scope>NUCLEOTIDE SEQUENCE</scope>
</reference>
<gene>
    <name evidence="3" type="ORF">AND_010580</name>
</gene>
<keyword evidence="2" id="KW-1133">Transmembrane helix</keyword>
<proteinExistence type="predicted"/>
<accession>W5J4Q0</accession>
<dbReference type="eggNOG" id="KOG2860">
    <property type="taxonomic scope" value="Eukaryota"/>
</dbReference>
<dbReference type="VEuPathDB" id="VectorBase:ADAR2_003915"/>
<dbReference type="FunCoup" id="W5J4Q0">
    <property type="interactions" value="384"/>
</dbReference>
<dbReference type="InterPro" id="IPR046345">
    <property type="entry name" value="TraB_PrgY-like"/>
</dbReference>
<keyword evidence="5" id="KW-1185">Reference proteome</keyword>